<dbReference type="Proteomes" id="UP000465301">
    <property type="component" value="Unassembled WGS sequence"/>
</dbReference>
<dbReference type="EMBL" id="BLLA01000001">
    <property type="protein sequence ID" value="GFG94257.1"/>
    <property type="molecule type" value="Genomic_DNA"/>
</dbReference>
<proteinExistence type="predicted"/>
<sequence>MVVVGADVHKRTHTFVAVDEVGRKIGEKTVKAIAAGHAEAVMWVRGALRRAGGVGDRGLPAPVGAVGT</sequence>
<protein>
    <recommendedName>
        <fullName evidence="3">IS110 family transposase</fullName>
    </recommendedName>
</protein>
<reference evidence="1 2" key="1">
    <citation type="journal article" date="2019" name="Emerg. Microbes Infect.">
        <title>Comprehensive subspecies identification of 175 nontuberculous mycobacteria species based on 7547 genomic profiles.</title>
        <authorList>
            <person name="Matsumoto Y."/>
            <person name="Kinjo T."/>
            <person name="Motooka D."/>
            <person name="Nabeya D."/>
            <person name="Jung N."/>
            <person name="Uechi K."/>
            <person name="Horii T."/>
            <person name="Iida T."/>
            <person name="Fujita J."/>
            <person name="Nakamura S."/>
        </authorList>
    </citation>
    <scope>NUCLEOTIDE SEQUENCE [LARGE SCALE GENOMIC DNA]</scope>
    <source>
        <strain evidence="1 2">JCM 30726</strain>
    </source>
</reference>
<gene>
    <name evidence="1" type="ORF">MTIM_01360</name>
</gene>
<keyword evidence="2" id="KW-1185">Reference proteome</keyword>
<name>A0A7I9Z0F9_9MYCO</name>
<evidence type="ECO:0008006" key="3">
    <source>
        <dbReference type="Google" id="ProtNLM"/>
    </source>
</evidence>
<evidence type="ECO:0000313" key="1">
    <source>
        <dbReference type="EMBL" id="GFG94257.1"/>
    </source>
</evidence>
<dbReference type="AlphaFoldDB" id="A0A7I9Z0F9"/>
<evidence type="ECO:0000313" key="2">
    <source>
        <dbReference type="Proteomes" id="UP000465301"/>
    </source>
</evidence>
<organism evidence="1 2">
    <name type="scientific">Mycobacterium timonense</name>
    <dbReference type="NCBI Taxonomy" id="701043"/>
    <lineage>
        <taxon>Bacteria</taxon>
        <taxon>Bacillati</taxon>
        <taxon>Actinomycetota</taxon>
        <taxon>Actinomycetes</taxon>
        <taxon>Mycobacteriales</taxon>
        <taxon>Mycobacteriaceae</taxon>
        <taxon>Mycobacterium</taxon>
        <taxon>Mycobacterium avium complex (MAC)</taxon>
    </lineage>
</organism>
<accession>A0A7I9Z0F9</accession>
<comment type="caution">
    <text evidence="1">The sequence shown here is derived from an EMBL/GenBank/DDBJ whole genome shotgun (WGS) entry which is preliminary data.</text>
</comment>